<feature type="signal peptide" evidence="2">
    <location>
        <begin position="1"/>
        <end position="20"/>
    </location>
</feature>
<name>G4U2N3_SERID</name>
<evidence type="ECO:0000313" key="3">
    <source>
        <dbReference type="EMBL" id="CCA77854.1"/>
    </source>
</evidence>
<accession>G4U2N3</accession>
<feature type="chain" id="PRO_5003469076" evidence="2">
    <location>
        <begin position="21"/>
        <end position="319"/>
    </location>
</feature>
<dbReference type="HOGENOM" id="CLU_075625_0_0_1"/>
<comment type="caution">
    <text evidence="3">The sequence shown here is derived from an EMBL/GenBank/DDBJ whole genome shotgun (WGS) entry which is preliminary data.</text>
</comment>
<dbReference type="STRING" id="1109443.G4U2N3"/>
<keyword evidence="4" id="KW-1185">Reference proteome</keyword>
<gene>
    <name evidence="3" type="ORF">PIIN_00501</name>
</gene>
<protein>
    <submittedName>
        <fullName evidence="3">Uncharacterized protein</fullName>
    </submittedName>
</protein>
<dbReference type="Proteomes" id="UP000007148">
    <property type="component" value="Unassembled WGS sequence"/>
</dbReference>
<proteinExistence type="predicted"/>
<evidence type="ECO:0000256" key="1">
    <source>
        <dbReference type="SAM" id="MobiDB-lite"/>
    </source>
</evidence>
<organism evidence="3 4">
    <name type="scientific">Serendipita indica (strain DSM 11827)</name>
    <name type="common">Root endophyte fungus</name>
    <name type="synonym">Piriformospora indica</name>
    <dbReference type="NCBI Taxonomy" id="1109443"/>
    <lineage>
        <taxon>Eukaryota</taxon>
        <taxon>Fungi</taxon>
        <taxon>Dikarya</taxon>
        <taxon>Basidiomycota</taxon>
        <taxon>Agaricomycotina</taxon>
        <taxon>Agaricomycetes</taxon>
        <taxon>Sebacinales</taxon>
        <taxon>Serendipitaceae</taxon>
        <taxon>Serendipita</taxon>
    </lineage>
</organism>
<feature type="region of interest" description="Disordered" evidence="1">
    <location>
        <begin position="74"/>
        <end position="116"/>
    </location>
</feature>
<dbReference type="InParanoid" id="G4U2N3"/>
<evidence type="ECO:0000313" key="4">
    <source>
        <dbReference type="Proteomes" id="UP000007148"/>
    </source>
</evidence>
<dbReference type="EMBL" id="CAFZ01001876">
    <property type="protein sequence ID" value="CCA77854.1"/>
    <property type="molecule type" value="Genomic_DNA"/>
</dbReference>
<dbReference type="OrthoDB" id="2212237at2759"/>
<evidence type="ECO:0000256" key="2">
    <source>
        <dbReference type="SAM" id="SignalP"/>
    </source>
</evidence>
<keyword evidence="2" id="KW-0732">Signal</keyword>
<sequence length="319" mass="34260">MALHGLAAACSLAVVGGCQSDTRFPLMTNKLLDVMDEMGVFAIISLPARVTTYLSAAICPTHLRPDCNRHHRTTMQRIRWPKTLSPFSGSDSDSDGQVDRRSTRNGRNLHIAIPNNDSNPSKAIGAPIMAVYLFCTGDQVDLSSLKTPPLGAKKTFTSPAMGTATVSPSDPIFSSTPLPISVLLGVPLLMRRLLAKPAPSSPHFENPLASQLQIDPAESTNQSPRGSTLGTVLIVRADKEPLQKELVDRICAYHAKLLSLAQQRGPGGMTEVVKTMATPEKFLAFCMESFQSGSGNIANSVHEMLGGSWLDLQRPMASV</sequence>
<dbReference type="AlphaFoldDB" id="G4U2N3"/>
<reference evidence="3 4" key="1">
    <citation type="journal article" date="2011" name="PLoS Pathog.">
        <title>Endophytic Life Strategies Decoded by Genome and Transcriptome Analyses of the Mutualistic Root Symbiont Piriformospora indica.</title>
        <authorList>
            <person name="Zuccaro A."/>
            <person name="Lahrmann U."/>
            <person name="Guldener U."/>
            <person name="Langen G."/>
            <person name="Pfiffi S."/>
            <person name="Biedenkopf D."/>
            <person name="Wong P."/>
            <person name="Samans B."/>
            <person name="Grimm C."/>
            <person name="Basiewicz M."/>
            <person name="Murat C."/>
            <person name="Martin F."/>
            <person name="Kogel K.H."/>
        </authorList>
    </citation>
    <scope>NUCLEOTIDE SEQUENCE [LARGE SCALE GENOMIC DNA]</scope>
    <source>
        <strain evidence="3 4">DSM 11827</strain>
    </source>
</reference>